<reference evidence="1" key="3">
    <citation type="submission" date="2022-01" db="UniProtKB">
        <authorList>
            <consortium name="EnsemblPlants"/>
        </authorList>
    </citation>
    <scope>IDENTIFICATION</scope>
    <source>
        <strain evidence="1">subsp. vulgare</strain>
    </source>
</reference>
<protein>
    <recommendedName>
        <fullName evidence="3">Disease resistance protein</fullName>
    </recommendedName>
</protein>
<name>A0A8I6WNZ9_HORVV</name>
<dbReference type="InterPro" id="IPR032675">
    <property type="entry name" value="LRR_dom_sf"/>
</dbReference>
<reference evidence="2" key="1">
    <citation type="journal article" date="2012" name="Nature">
        <title>A physical, genetic and functional sequence assembly of the barley genome.</title>
        <authorList>
            <consortium name="The International Barley Genome Sequencing Consortium"/>
            <person name="Mayer K.F."/>
            <person name="Waugh R."/>
            <person name="Brown J.W."/>
            <person name="Schulman A."/>
            <person name="Langridge P."/>
            <person name="Platzer M."/>
            <person name="Fincher G.B."/>
            <person name="Muehlbauer G.J."/>
            <person name="Sato K."/>
            <person name="Close T.J."/>
            <person name="Wise R.P."/>
            <person name="Stein N."/>
        </authorList>
    </citation>
    <scope>NUCLEOTIDE SEQUENCE [LARGE SCALE GENOMIC DNA]</scope>
    <source>
        <strain evidence="2">cv. Morex</strain>
    </source>
</reference>
<proteinExistence type="predicted"/>
<accession>A0A8I6WNZ9</accession>
<dbReference type="Gramene" id="HORVU.MOREX.r3.1HG0006080.1">
    <property type="protein sequence ID" value="HORVU.MOREX.r3.1HG0006080.1"/>
    <property type="gene ID" value="HORVU.MOREX.r3.1HG0006080"/>
</dbReference>
<reference evidence="1" key="2">
    <citation type="submission" date="2020-10" db="EMBL/GenBank/DDBJ databases">
        <authorList>
            <person name="Scholz U."/>
            <person name="Mascher M."/>
            <person name="Fiebig A."/>
        </authorList>
    </citation>
    <scope>NUCLEOTIDE SEQUENCE [LARGE SCALE GENOMIC DNA]</scope>
    <source>
        <strain evidence="1">cv. Morex</strain>
    </source>
</reference>
<organism evidence="1 2">
    <name type="scientific">Hordeum vulgare subsp. vulgare</name>
    <name type="common">Domesticated barley</name>
    <dbReference type="NCBI Taxonomy" id="112509"/>
    <lineage>
        <taxon>Eukaryota</taxon>
        <taxon>Viridiplantae</taxon>
        <taxon>Streptophyta</taxon>
        <taxon>Embryophyta</taxon>
        <taxon>Tracheophyta</taxon>
        <taxon>Spermatophyta</taxon>
        <taxon>Magnoliopsida</taxon>
        <taxon>Liliopsida</taxon>
        <taxon>Poales</taxon>
        <taxon>Poaceae</taxon>
        <taxon>BOP clade</taxon>
        <taxon>Pooideae</taxon>
        <taxon>Triticodae</taxon>
        <taxon>Triticeae</taxon>
        <taxon>Hordeinae</taxon>
        <taxon>Hordeum</taxon>
    </lineage>
</organism>
<sequence length="155" mass="17539">MPKPPPAAATTAREHLLPPHLECLVLWECAGMLGGILRLPAPLKRLDIVRNSGLTSLEYLSGGHPPSLRALDLRRCSDLAFLPNEPQVYKSLFFLEITGCPAIKKLPRCQQQQLGSIDYIRLDAQYKVTEFKALKLKTWKEIPRLVRERRQASRS</sequence>
<dbReference type="Proteomes" id="UP000011116">
    <property type="component" value="Chromosome 1H"/>
</dbReference>
<dbReference type="EnsemblPlants" id="HORVU.MOREX.r3.1HG0006080.1">
    <property type="protein sequence ID" value="HORVU.MOREX.r3.1HG0006080.1"/>
    <property type="gene ID" value="HORVU.MOREX.r3.1HG0006080"/>
</dbReference>
<evidence type="ECO:0000313" key="1">
    <source>
        <dbReference type="EnsemblPlants" id="HORVU.MOREX.r3.1HG0006080.1"/>
    </source>
</evidence>
<dbReference type="AlphaFoldDB" id="A0A8I6WNZ9"/>
<evidence type="ECO:0000313" key="2">
    <source>
        <dbReference type="Proteomes" id="UP000011116"/>
    </source>
</evidence>
<dbReference type="Gene3D" id="3.80.10.10">
    <property type="entry name" value="Ribonuclease Inhibitor"/>
    <property type="match status" value="1"/>
</dbReference>
<dbReference type="SUPFAM" id="SSF52047">
    <property type="entry name" value="RNI-like"/>
    <property type="match status" value="1"/>
</dbReference>
<evidence type="ECO:0008006" key="3">
    <source>
        <dbReference type="Google" id="ProtNLM"/>
    </source>
</evidence>
<keyword evidence="2" id="KW-1185">Reference proteome</keyword>